<evidence type="ECO:0000313" key="1">
    <source>
        <dbReference type="EMBL" id="KAF4133589.1"/>
    </source>
</evidence>
<proteinExistence type="predicted"/>
<evidence type="ECO:0000313" key="2">
    <source>
        <dbReference type="Proteomes" id="UP000704712"/>
    </source>
</evidence>
<protein>
    <submittedName>
        <fullName evidence="1">Uncharacterized protein</fullName>
    </submittedName>
</protein>
<reference evidence="1" key="1">
    <citation type="submission" date="2020-03" db="EMBL/GenBank/DDBJ databases">
        <title>Hybrid Assembly of Korean Phytophthora infestans isolates.</title>
        <authorList>
            <person name="Prokchorchik M."/>
            <person name="Lee Y."/>
            <person name="Seo J."/>
            <person name="Cho J.-H."/>
            <person name="Park Y.-E."/>
            <person name="Jang D.-C."/>
            <person name="Im J.-S."/>
            <person name="Choi J.-G."/>
            <person name="Park H.-J."/>
            <person name="Lee G.-B."/>
            <person name="Lee Y.-G."/>
            <person name="Hong S.-Y."/>
            <person name="Cho K."/>
            <person name="Sohn K.H."/>
        </authorList>
    </citation>
    <scope>NUCLEOTIDE SEQUENCE</scope>
    <source>
        <strain evidence="1">KR_2_A2</strain>
    </source>
</reference>
<dbReference type="Proteomes" id="UP000704712">
    <property type="component" value="Unassembled WGS sequence"/>
</dbReference>
<name>A0A8S9U357_PHYIN</name>
<gene>
    <name evidence="1" type="ORF">GN958_ATG16926</name>
</gene>
<dbReference type="PANTHER" id="PTHR37067">
    <property type="entry name" value="PX DOMAIN-CONTAINING PROTEIN"/>
    <property type="match status" value="1"/>
</dbReference>
<dbReference type="PANTHER" id="PTHR37067:SF3">
    <property type="entry name" value="PX DOMAIN-CONTAINING PROTEIN"/>
    <property type="match status" value="1"/>
</dbReference>
<accession>A0A8S9U357</accession>
<sequence>MSALNHCLASADEAWAIGGSSSRFPHLTHFCGGLASLFPNTASVVSDCSVLGCEKTDKRTLLSDLSLDGIMRCKQQKRLGQLATDSW</sequence>
<dbReference type="EMBL" id="JAACNO010002359">
    <property type="protein sequence ID" value="KAF4133589.1"/>
    <property type="molecule type" value="Genomic_DNA"/>
</dbReference>
<dbReference type="AlphaFoldDB" id="A0A8S9U357"/>
<organism evidence="1 2">
    <name type="scientific">Phytophthora infestans</name>
    <name type="common">Potato late blight agent</name>
    <name type="synonym">Botrytis infestans</name>
    <dbReference type="NCBI Taxonomy" id="4787"/>
    <lineage>
        <taxon>Eukaryota</taxon>
        <taxon>Sar</taxon>
        <taxon>Stramenopiles</taxon>
        <taxon>Oomycota</taxon>
        <taxon>Peronosporomycetes</taxon>
        <taxon>Peronosporales</taxon>
        <taxon>Peronosporaceae</taxon>
        <taxon>Phytophthora</taxon>
    </lineage>
</organism>
<comment type="caution">
    <text evidence="1">The sequence shown here is derived from an EMBL/GenBank/DDBJ whole genome shotgun (WGS) entry which is preliminary data.</text>
</comment>